<evidence type="ECO:0000313" key="2">
    <source>
        <dbReference type="Proteomes" id="UP001523216"/>
    </source>
</evidence>
<evidence type="ECO:0000313" key="1">
    <source>
        <dbReference type="EMBL" id="MCM4085045.1"/>
    </source>
</evidence>
<accession>A0ABT0YG46</accession>
<gene>
    <name evidence="1" type="ORF">LXN57_46715</name>
</gene>
<protein>
    <submittedName>
        <fullName evidence="1">Uncharacterized protein</fullName>
    </submittedName>
</protein>
<dbReference type="Proteomes" id="UP001523216">
    <property type="component" value="Unassembled WGS sequence"/>
</dbReference>
<proteinExistence type="predicted"/>
<reference evidence="1 2" key="1">
    <citation type="submission" date="2022-06" db="EMBL/GenBank/DDBJ databases">
        <title>Actinoplanes abujensis sp. nov., isolated from Nigerian arid soil.</title>
        <authorList>
            <person name="Ding P."/>
        </authorList>
    </citation>
    <scope>NUCLEOTIDE SEQUENCE [LARGE SCALE GENOMIC DNA]</scope>
    <source>
        <strain evidence="2">TRM88002</strain>
    </source>
</reference>
<dbReference type="EMBL" id="JAMQOL010000092">
    <property type="protein sequence ID" value="MCM4085045.1"/>
    <property type="molecule type" value="Genomic_DNA"/>
</dbReference>
<organism evidence="1 2">
    <name type="scientific">Paractinoplanes hotanensis</name>
    <dbReference type="NCBI Taxonomy" id="2906497"/>
    <lineage>
        <taxon>Bacteria</taxon>
        <taxon>Bacillati</taxon>
        <taxon>Actinomycetota</taxon>
        <taxon>Actinomycetes</taxon>
        <taxon>Micromonosporales</taxon>
        <taxon>Micromonosporaceae</taxon>
        <taxon>Paractinoplanes</taxon>
    </lineage>
</organism>
<dbReference type="RefSeq" id="WP_251804778.1">
    <property type="nucleotide sequence ID" value="NZ_JAMQOL010000092.1"/>
</dbReference>
<comment type="caution">
    <text evidence="1">The sequence shown here is derived from an EMBL/GenBank/DDBJ whole genome shotgun (WGS) entry which is preliminary data.</text>
</comment>
<keyword evidence="2" id="KW-1185">Reference proteome</keyword>
<sequence>MSGTAGALGAFALAADLYFLIRYGPCGVAPILIPECRPAIPDWQR</sequence>
<name>A0ABT0YG46_9ACTN</name>